<protein>
    <submittedName>
        <fullName evidence="2">Panacea domain-containing protein</fullName>
    </submittedName>
</protein>
<dbReference type="EMBL" id="JANVAD010000001">
    <property type="protein sequence ID" value="MCS6521324.1"/>
    <property type="molecule type" value="Genomic_DNA"/>
</dbReference>
<keyword evidence="3" id="KW-1185">Reference proteome</keyword>
<gene>
    <name evidence="2" type="ORF">NYQ28_01945</name>
</gene>
<reference evidence="2 3" key="1">
    <citation type="submission" date="2022-08" db="EMBL/GenBank/DDBJ databases">
        <title>Taxonomy of Curtobacterium flaccumfaciens.</title>
        <authorList>
            <person name="Osdaghi E."/>
            <person name="Taghavi S.M."/>
            <person name="Hamidizade M."/>
            <person name="Abachi H."/>
            <person name="Fazliarab A."/>
            <person name="Baeyen S."/>
            <person name="Portier P."/>
            <person name="Van Vaerenbergh J."/>
            <person name="Jacques M.-A."/>
        </authorList>
    </citation>
    <scope>NUCLEOTIDE SEQUENCE [LARGE SCALE GENOMIC DNA]</scope>
    <source>
        <strain evidence="2 3">LMG8786T</strain>
    </source>
</reference>
<dbReference type="InterPro" id="IPR025272">
    <property type="entry name" value="SocA_Panacea"/>
</dbReference>
<name>A0ABT2HDJ5_9MICO</name>
<accession>A0ABT2HDJ5</accession>
<evidence type="ECO:0000313" key="2">
    <source>
        <dbReference type="EMBL" id="MCS6521324.1"/>
    </source>
</evidence>
<evidence type="ECO:0000313" key="3">
    <source>
        <dbReference type="Proteomes" id="UP001652264"/>
    </source>
</evidence>
<dbReference type="Proteomes" id="UP001652264">
    <property type="component" value="Unassembled WGS sequence"/>
</dbReference>
<evidence type="ECO:0000259" key="1">
    <source>
        <dbReference type="Pfam" id="PF13274"/>
    </source>
</evidence>
<dbReference type="GeneID" id="95324242"/>
<comment type="caution">
    <text evidence="2">The sequence shown here is derived from an EMBL/GenBank/DDBJ whole genome shotgun (WGS) entry which is preliminary data.</text>
</comment>
<sequence length="183" mass="20148">MISVTTTAIDVAAYIRTRVRADMWSLQKLTYLSQAWSLGINGRPLFAETIEAWRDGPVVRSLYRKDRHEFVPAYAGTLSREDTALIDAVLTQYKGLSSDQLINLTHQDKPWIDARGGAPAWVATNTAMSTGEIRKLYTARTIAGRDVPAPVTVGVAASDESVRVAADSVISRWRTALDLLATR</sequence>
<feature type="domain" description="Antitoxin SocA-like Panacea" evidence="1">
    <location>
        <begin position="26"/>
        <end position="111"/>
    </location>
</feature>
<dbReference type="Pfam" id="PF13274">
    <property type="entry name" value="SocA_Panacea"/>
    <property type="match status" value="1"/>
</dbReference>
<proteinExistence type="predicted"/>
<organism evidence="2 3">
    <name type="scientific">Curtobacterium citreum</name>
    <dbReference type="NCBI Taxonomy" id="2036"/>
    <lineage>
        <taxon>Bacteria</taxon>
        <taxon>Bacillati</taxon>
        <taxon>Actinomycetota</taxon>
        <taxon>Actinomycetes</taxon>
        <taxon>Micrococcales</taxon>
        <taxon>Microbacteriaceae</taxon>
        <taxon>Curtobacterium</taxon>
    </lineage>
</organism>
<dbReference type="RefSeq" id="WP_141861695.1">
    <property type="nucleotide sequence ID" value="NZ_BMNV01000004.1"/>
</dbReference>